<comment type="cofactor">
    <cofactor evidence="1">
        <name>Mg(2+)</name>
        <dbReference type="ChEBI" id="CHEBI:18420"/>
    </cofactor>
</comment>
<keyword evidence="5" id="KW-1133">Transmembrane helix</keyword>
<dbReference type="SMART" id="SM00267">
    <property type="entry name" value="GGDEF"/>
    <property type="match status" value="1"/>
</dbReference>
<feature type="transmembrane region" description="Helical" evidence="5">
    <location>
        <begin position="147"/>
        <end position="167"/>
    </location>
</feature>
<feature type="transmembrane region" description="Helical" evidence="5">
    <location>
        <begin position="81"/>
        <end position="107"/>
    </location>
</feature>
<keyword evidence="4" id="KW-0175">Coiled coil</keyword>
<protein>
    <recommendedName>
        <fullName evidence="2">diguanylate cyclase</fullName>
        <ecNumber evidence="2">2.7.7.65</ecNumber>
    </recommendedName>
</protein>
<dbReference type="Gene3D" id="3.30.70.270">
    <property type="match status" value="1"/>
</dbReference>
<feature type="transmembrane region" description="Helical" evidence="5">
    <location>
        <begin position="113"/>
        <end position="135"/>
    </location>
</feature>
<evidence type="ECO:0000256" key="3">
    <source>
        <dbReference type="ARBA" id="ARBA00034247"/>
    </source>
</evidence>
<feature type="domain" description="GGDEF" evidence="6">
    <location>
        <begin position="214"/>
        <end position="344"/>
    </location>
</feature>
<evidence type="ECO:0000256" key="1">
    <source>
        <dbReference type="ARBA" id="ARBA00001946"/>
    </source>
</evidence>
<evidence type="ECO:0000256" key="4">
    <source>
        <dbReference type="SAM" id="Coils"/>
    </source>
</evidence>
<feature type="transmembrane region" description="Helical" evidence="5">
    <location>
        <begin position="37"/>
        <end position="60"/>
    </location>
</feature>
<reference evidence="7 8" key="1">
    <citation type="submission" date="2015-11" db="EMBL/GenBank/DDBJ databases">
        <title>Genomic Taxonomy of the Vibrionaceae.</title>
        <authorList>
            <person name="Gomez-Gil B."/>
            <person name="Enciso-Ibarra J."/>
        </authorList>
    </citation>
    <scope>NUCLEOTIDE SEQUENCE [LARGE SCALE GENOMIC DNA]</scope>
    <source>
        <strain evidence="7 8">CAIM 912</strain>
    </source>
</reference>
<keyword evidence="5" id="KW-0472">Membrane</keyword>
<dbReference type="CDD" id="cd01949">
    <property type="entry name" value="GGDEF"/>
    <property type="match status" value="1"/>
</dbReference>
<name>A0A135I4S1_9GAMM</name>
<dbReference type="Proteomes" id="UP000070529">
    <property type="component" value="Unassembled WGS sequence"/>
</dbReference>
<evidence type="ECO:0000313" key="8">
    <source>
        <dbReference type="Proteomes" id="UP000070529"/>
    </source>
</evidence>
<organism evidence="7 8">
    <name type="scientific">Enterovibrio coralii</name>
    <dbReference type="NCBI Taxonomy" id="294935"/>
    <lineage>
        <taxon>Bacteria</taxon>
        <taxon>Pseudomonadati</taxon>
        <taxon>Pseudomonadota</taxon>
        <taxon>Gammaproteobacteria</taxon>
        <taxon>Vibrionales</taxon>
        <taxon>Vibrionaceae</taxon>
        <taxon>Enterovibrio</taxon>
    </lineage>
</organism>
<comment type="catalytic activity">
    <reaction evidence="3">
        <text>2 GTP = 3',3'-c-di-GMP + 2 diphosphate</text>
        <dbReference type="Rhea" id="RHEA:24898"/>
        <dbReference type="ChEBI" id="CHEBI:33019"/>
        <dbReference type="ChEBI" id="CHEBI:37565"/>
        <dbReference type="ChEBI" id="CHEBI:58805"/>
        <dbReference type="EC" id="2.7.7.65"/>
    </reaction>
</comment>
<dbReference type="Pfam" id="PF00990">
    <property type="entry name" value="GGDEF"/>
    <property type="match status" value="1"/>
</dbReference>
<proteinExistence type="predicted"/>
<comment type="caution">
    <text evidence="7">The sequence shown here is derived from an EMBL/GenBank/DDBJ whole genome shotgun (WGS) entry which is preliminary data.</text>
</comment>
<dbReference type="EMBL" id="LNTY01000051">
    <property type="protein sequence ID" value="KXF80451.1"/>
    <property type="molecule type" value="Genomic_DNA"/>
</dbReference>
<dbReference type="PROSITE" id="PS50887">
    <property type="entry name" value="GGDEF"/>
    <property type="match status" value="1"/>
</dbReference>
<dbReference type="SUPFAM" id="SSF55073">
    <property type="entry name" value="Nucleotide cyclase"/>
    <property type="match status" value="1"/>
</dbReference>
<evidence type="ECO:0000256" key="2">
    <source>
        <dbReference type="ARBA" id="ARBA00012528"/>
    </source>
</evidence>
<dbReference type="AlphaFoldDB" id="A0A135I4S1"/>
<dbReference type="PANTHER" id="PTHR45138">
    <property type="entry name" value="REGULATORY COMPONENTS OF SENSORY TRANSDUCTION SYSTEM"/>
    <property type="match status" value="1"/>
</dbReference>
<accession>A0A135I4S1</accession>
<dbReference type="GO" id="GO:0005886">
    <property type="term" value="C:plasma membrane"/>
    <property type="evidence" value="ECO:0007669"/>
    <property type="project" value="TreeGrafter"/>
</dbReference>
<dbReference type="InterPro" id="IPR050469">
    <property type="entry name" value="Diguanylate_Cyclase"/>
</dbReference>
<dbReference type="PANTHER" id="PTHR45138:SF9">
    <property type="entry name" value="DIGUANYLATE CYCLASE DGCM-RELATED"/>
    <property type="match status" value="1"/>
</dbReference>
<gene>
    <name evidence="7" type="ORF">ATN88_22130</name>
</gene>
<dbReference type="FunFam" id="3.30.70.270:FF:000001">
    <property type="entry name" value="Diguanylate cyclase domain protein"/>
    <property type="match status" value="1"/>
</dbReference>
<evidence type="ECO:0000259" key="6">
    <source>
        <dbReference type="PROSITE" id="PS50887"/>
    </source>
</evidence>
<dbReference type="GO" id="GO:0052621">
    <property type="term" value="F:diguanylate cyclase activity"/>
    <property type="evidence" value="ECO:0007669"/>
    <property type="project" value="UniProtKB-EC"/>
</dbReference>
<feature type="coiled-coil region" evidence="4">
    <location>
        <begin position="276"/>
        <end position="303"/>
    </location>
</feature>
<evidence type="ECO:0000313" key="7">
    <source>
        <dbReference type="EMBL" id="KXF80451.1"/>
    </source>
</evidence>
<dbReference type="EC" id="2.7.7.65" evidence="2"/>
<dbReference type="InterPro" id="IPR043128">
    <property type="entry name" value="Rev_trsase/Diguanyl_cyclase"/>
</dbReference>
<evidence type="ECO:0000256" key="5">
    <source>
        <dbReference type="SAM" id="Phobius"/>
    </source>
</evidence>
<dbReference type="STRING" id="294935.ATN88_22130"/>
<dbReference type="NCBIfam" id="TIGR00254">
    <property type="entry name" value="GGDEF"/>
    <property type="match status" value="1"/>
</dbReference>
<dbReference type="GO" id="GO:1902201">
    <property type="term" value="P:negative regulation of bacterial-type flagellum-dependent cell motility"/>
    <property type="evidence" value="ECO:0007669"/>
    <property type="project" value="TreeGrafter"/>
</dbReference>
<dbReference type="GO" id="GO:0043709">
    <property type="term" value="P:cell adhesion involved in single-species biofilm formation"/>
    <property type="evidence" value="ECO:0007669"/>
    <property type="project" value="TreeGrafter"/>
</dbReference>
<dbReference type="InterPro" id="IPR029787">
    <property type="entry name" value="Nucleotide_cyclase"/>
</dbReference>
<keyword evidence="8" id="KW-1185">Reference proteome</keyword>
<keyword evidence="5" id="KW-0812">Transmembrane</keyword>
<sequence>MFSYLLNVCLLPGLLLGSVKSLDILYGGYTGKGGYFYDLYEITSTYALGILLVAPFYYIWTRTEKPLSHLNKQNLSYIGAYLLITLGAFIFSPGLIFIAPVVPMILAFKGEELASLLGLLGMGLIVTAIAPYDLGPFNLPDKTEGHTALLTFVLVSMITPIAIGLHVRRLNVVSRSRDRWQTKAQTDQLTGLPNRYAFFPELTNHCEAADDANTDLVLAVIDIDHFKVVNDTHGHAVGDKVLLEIAEIMRDQMRESDFVARIGGEEFAILLPGATTQQAKRALDRLRQRCEHHKITLADTELTVTISIGATHYQLSESQDTLMERADTLLYQAKNTGRNRVVVQ</sequence>
<dbReference type="InterPro" id="IPR000160">
    <property type="entry name" value="GGDEF_dom"/>
</dbReference>